<comment type="caution">
    <text evidence="2">The sequence shown here is derived from an EMBL/GenBank/DDBJ whole genome shotgun (WGS) entry which is preliminary data.</text>
</comment>
<evidence type="ECO:0000313" key="2">
    <source>
        <dbReference type="EMBL" id="PKI75705.1"/>
    </source>
</evidence>
<protein>
    <submittedName>
        <fullName evidence="2">Uncharacterized protein</fullName>
    </submittedName>
</protein>
<evidence type="ECO:0000256" key="1">
    <source>
        <dbReference type="SAM" id="MobiDB-lite"/>
    </source>
</evidence>
<dbReference type="EMBL" id="PGOL01000155">
    <property type="protein sequence ID" value="PKI75705.1"/>
    <property type="molecule type" value="Genomic_DNA"/>
</dbReference>
<keyword evidence="3" id="KW-1185">Reference proteome</keyword>
<dbReference type="AlphaFoldDB" id="A0A2I0L4R9"/>
<proteinExistence type="predicted"/>
<sequence length="165" mass="18175">MEAGNRAIRVESGGLIGYGRPDWRKQRLGGGKASPNCSSCVSKSVREVRAPWRLLEVVEGLLEVAHGVGEAQVGPPGKLRSTGKEKRRGRGWTTSEARKRAREREISNACEEVCKELEVCESVGNELRLGTEGESELGENENELRESGDKLTILPLWSRWTKTGC</sequence>
<gene>
    <name evidence="2" type="ORF">CRG98_003900</name>
</gene>
<dbReference type="Proteomes" id="UP000233551">
    <property type="component" value="Unassembled WGS sequence"/>
</dbReference>
<reference evidence="2 3" key="1">
    <citation type="submission" date="2017-11" db="EMBL/GenBank/DDBJ databases">
        <title>De-novo sequencing of pomegranate (Punica granatum L.) genome.</title>
        <authorList>
            <person name="Akparov Z."/>
            <person name="Amiraslanov A."/>
            <person name="Hajiyeva S."/>
            <person name="Abbasov M."/>
            <person name="Kaur K."/>
            <person name="Hamwieh A."/>
            <person name="Solovyev V."/>
            <person name="Salamov A."/>
            <person name="Braich B."/>
            <person name="Kosarev P."/>
            <person name="Mahmoud A."/>
            <person name="Hajiyev E."/>
            <person name="Babayeva S."/>
            <person name="Izzatullayeva V."/>
            <person name="Mammadov A."/>
            <person name="Mammadov A."/>
            <person name="Sharifova S."/>
            <person name="Ojaghi J."/>
            <person name="Eynullazada K."/>
            <person name="Bayramov B."/>
            <person name="Abdulazimova A."/>
            <person name="Shahmuradov I."/>
        </authorList>
    </citation>
    <scope>NUCLEOTIDE SEQUENCE [LARGE SCALE GENOMIC DNA]</scope>
    <source>
        <strain evidence="3">cv. AG2017</strain>
        <tissue evidence="2">Leaf</tissue>
    </source>
</reference>
<evidence type="ECO:0000313" key="3">
    <source>
        <dbReference type="Proteomes" id="UP000233551"/>
    </source>
</evidence>
<feature type="region of interest" description="Disordered" evidence="1">
    <location>
        <begin position="70"/>
        <end position="98"/>
    </location>
</feature>
<organism evidence="2 3">
    <name type="scientific">Punica granatum</name>
    <name type="common">Pomegranate</name>
    <dbReference type="NCBI Taxonomy" id="22663"/>
    <lineage>
        <taxon>Eukaryota</taxon>
        <taxon>Viridiplantae</taxon>
        <taxon>Streptophyta</taxon>
        <taxon>Embryophyta</taxon>
        <taxon>Tracheophyta</taxon>
        <taxon>Spermatophyta</taxon>
        <taxon>Magnoliopsida</taxon>
        <taxon>eudicotyledons</taxon>
        <taxon>Gunneridae</taxon>
        <taxon>Pentapetalae</taxon>
        <taxon>rosids</taxon>
        <taxon>malvids</taxon>
        <taxon>Myrtales</taxon>
        <taxon>Lythraceae</taxon>
        <taxon>Punica</taxon>
    </lineage>
</organism>
<name>A0A2I0L4R9_PUNGR</name>
<accession>A0A2I0L4R9</accession>